<name>A0ABQ8XEL3_9EUKA</name>
<dbReference type="InterPro" id="IPR015919">
    <property type="entry name" value="Cadherin-like_sf"/>
</dbReference>
<dbReference type="InterPro" id="IPR006644">
    <property type="entry name" value="Cadg"/>
</dbReference>
<feature type="signal peptide" evidence="2">
    <location>
        <begin position="1"/>
        <end position="19"/>
    </location>
</feature>
<evidence type="ECO:0000313" key="5">
    <source>
        <dbReference type="Proteomes" id="UP001150062"/>
    </source>
</evidence>
<feature type="transmembrane region" description="Helical" evidence="1">
    <location>
        <begin position="680"/>
        <end position="701"/>
    </location>
</feature>
<keyword evidence="1" id="KW-1133">Transmembrane helix</keyword>
<accession>A0ABQ8XEL3</accession>
<proteinExistence type="predicted"/>
<evidence type="ECO:0000259" key="3">
    <source>
        <dbReference type="SMART" id="SM00736"/>
    </source>
</evidence>
<keyword evidence="5" id="KW-1185">Reference proteome</keyword>
<comment type="caution">
    <text evidence="4">The sequence shown here is derived from an EMBL/GenBank/DDBJ whole genome shotgun (WGS) entry which is preliminary data.</text>
</comment>
<evidence type="ECO:0000313" key="4">
    <source>
        <dbReference type="EMBL" id="KAJ6230462.1"/>
    </source>
</evidence>
<feature type="domain" description="Dystroglycan-type cadherin-like" evidence="3">
    <location>
        <begin position="463"/>
        <end position="567"/>
    </location>
</feature>
<evidence type="ECO:0000256" key="1">
    <source>
        <dbReference type="SAM" id="Phobius"/>
    </source>
</evidence>
<feature type="chain" id="PRO_5047245307" description="Dystroglycan-type cadherin-like domain-containing protein" evidence="2">
    <location>
        <begin position="20"/>
        <end position="702"/>
    </location>
</feature>
<dbReference type="EMBL" id="JAOAOG010000311">
    <property type="protein sequence ID" value="KAJ6230462.1"/>
    <property type="molecule type" value="Genomic_DNA"/>
</dbReference>
<dbReference type="InterPro" id="IPR013783">
    <property type="entry name" value="Ig-like_fold"/>
</dbReference>
<dbReference type="Gene3D" id="2.60.40.10">
    <property type="entry name" value="Immunoglobulins"/>
    <property type="match status" value="2"/>
</dbReference>
<sequence length="702" mass="79994">MKLLLCITTVFFFFQIIQIETKENPKFQCPFLPYGDEYQVNNYTLKYQRKPSLTKIRDDKYVIAWESLGQDGSAYGIYAQYFSVQGNGKIGKEFRVNNVTNDWQEEVDIATIGANQEKFVMCWDSVGQDGDSTGIIAQIYNSTDGEKIGKEFVVNSVTESSQSQPKITPIGSKQDKFVICWQGYNTDNDSSYNLYAQIFNSTTGSKLGSEFLVNDFIDGRQFLHSISAIGANREKFVVSWSSWSQDGDEYGIFAQIFDSNDYGKKIGNEFQVNSNTTNSQYQNTVHSIGKNRDRFVIAWESDGQDGDYYGIFAQMYNSTDGEKIGKEFQANTFTQNHQRNPTMCSIYNSIKDVDQFVIIWESEGQEGINYGIFGQIFDITNDTSGSKKFGAEFQVNTATDNDQIRSAISPISDQNNRFVITWESKLHEDFYREGNDGALKSNLEDDDVEGVFAQNYKISEKPIINKPIQKIHSFDKDNSFNFQFDADTFFDPNKINPDNNVDLVYDAKLSNGNDLPNGLSFEPDNRKISGSVSIDDSCQNWEIKLIALEQCQILETSQVIYVSNSNPEVNIPFGTQIFKTGSAIDFQFNTDTFYDRQDVYNLEYEAKMQSTNTKWPEWLSFDQNKRLFSTTDNEVLPEDAIGDHEITLTALDSCNNKVDYNFILSVIQGDHNHVGMSNSYILQNQFSVLIIILLIFCYLFLN</sequence>
<feature type="domain" description="Dystroglycan-type cadherin-like" evidence="3">
    <location>
        <begin position="568"/>
        <end position="673"/>
    </location>
</feature>
<keyword evidence="1" id="KW-0812">Transmembrane</keyword>
<reference evidence="4" key="1">
    <citation type="submission" date="2022-08" db="EMBL/GenBank/DDBJ databases">
        <title>Novel sulfate-reducing endosymbionts in the free-living metamonad Anaeramoeba.</title>
        <authorList>
            <person name="Jerlstrom-Hultqvist J."/>
            <person name="Cepicka I."/>
            <person name="Gallot-Lavallee L."/>
            <person name="Salas-Leiva D."/>
            <person name="Curtis B.A."/>
            <person name="Zahonova K."/>
            <person name="Pipaliya S."/>
            <person name="Dacks J."/>
            <person name="Roger A.J."/>
        </authorList>
    </citation>
    <scope>NUCLEOTIDE SEQUENCE</scope>
    <source>
        <strain evidence="4">Schooner1</strain>
    </source>
</reference>
<dbReference type="SMART" id="SM00736">
    <property type="entry name" value="CADG"/>
    <property type="match status" value="2"/>
</dbReference>
<dbReference type="SUPFAM" id="SSF49313">
    <property type="entry name" value="Cadherin-like"/>
    <property type="match status" value="2"/>
</dbReference>
<protein>
    <recommendedName>
        <fullName evidence="3">Dystroglycan-type cadherin-like domain-containing protein</fullName>
    </recommendedName>
</protein>
<organism evidence="4 5">
    <name type="scientific">Anaeramoeba flamelloides</name>
    <dbReference type="NCBI Taxonomy" id="1746091"/>
    <lineage>
        <taxon>Eukaryota</taxon>
        <taxon>Metamonada</taxon>
        <taxon>Anaeramoebidae</taxon>
        <taxon>Anaeramoeba</taxon>
    </lineage>
</organism>
<dbReference type="Pfam" id="PF05345">
    <property type="entry name" value="He_PIG"/>
    <property type="match status" value="1"/>
</dbReference>
<keyword evidence="2" id="KW-0732">Signal</keyword>
<keyword evidence="1" id="KW-0472">Membrane</keyword>
<gene>
    <name evidence="4" type="ORF">M0813_06690</name>
</gene>
<dbReference type="Proteomes" id="UP001150062">
    <property type="component" value="Unassembled WGS sequence"/>
</dbReference>
<evidence type="ECO:0000256" key="2">
    <source>
        <dbReference type="SAM" id="SignalP"/>
    </source>
</evidence>